<name>V2UG83_9GAMM</name>
<comment type="caution">
    <text evidence="15">The sequence shown here is derived from an EMBL/GenBank/DDBJ whole genome shotgun (WGS) entry which is preliminary data.</text>
</comment>
<protein>
    <recommendedName>
        <fullName evidence="3">histidine kinase</fullName>
        <ecNumber evidence="3">2.7.13.3</ecNumber>
    </recommendedName>
</protein>
<dbReference type="Gene3D" id="6.10.340.10">
    <property type="match status" value="1"/>
</dbReference>
<evidence type="ECO:0000256" key="11">
    <source>
        <dbReference type="SAM" id="MobiDB-lite"/>
    </source>
</evidence>
<comment type="subcellular location">
    <subcellularLocation>
        <location evidence="2">Membrane</location>
    </subcellularLocation>
</comment>
<keyword evidence="6 12" id="KW-0812">Transmembrane</keyword>
<dbReference type="Pfam" id="PF00672">
    <property type="entry name" value="HAMP"/>
    <property type="match status" value="1"/>
</dbReference>
<keyword evidence="5" id="KW-0808">Transferase</keyword>
<dbReference type="CDD" id="cd06225">
    <property type="entry name" value="HAMP"/>
    <property type="match status" value="1"/>
</dbReference>
<evidence type="ECO:0000256" key="8">
    <source>
        <dbReference type="ARBA" id="ARBA00022989"/>
    </source>
</evidence>
<dbReference type="SMART" id="SM00304">
    <property type="entry name" value="HAMP"/>
    <property type="match status" value="1"/>
</dbReference>
<feature type="region of interest" description="Disordered" evidence="11">
    <location>
        <begin position="188"/>
        <end position="216"/>
    </location>
</feature>
<dbReference type="PRINTS" id="PR00344">
    <property type="entry name" value="BCTRLSENSOR"/>
</dbReference>
<dbReference type="InterPro" id="IPR003661">
    <property type="entry name" value="HisK_dim/P_dom"/>
</dbReference>
<dbReference type="Pfam" id="PF00512">
    <property type="entry name" value="HisKA"/>
    <property type="match status" value="1"/>
</dbReference>
<dbReference type="InterPro" id="IPR036097">
    <property type="entry name" value="HisK_dim/P_sf"/>
</dbReference>
<dbReference type="AlphaFoldDB" id="V2UG83"/>
<keyword evidence="16" id="KW-1185">Reference proteome</keyword>
<evidence type="ECO:0000256" key="1">
    <source>
        <dbReference type="ARBA" id="ARBA00000085"/>
    </source>
</evidence>
<dbReference type="Gene3D" id="1.10.287.130">
    <property type="match status" value="1"/>
</dbReference>
<comment type="catalytic activity">
    <reaction evidence="1">
        <text>ATP + protein L-histidine = ADP + protein N-phospho-L-histidine.</text>
        <dbReference type="EC" id="2.7.13.3"/>
    </reaction>
</comment>
<keyword evidence="10 12" id="KW-0472">Membrane</keyword>
<feature type="domain" description="HAMP" evidence="14">
    <location>
        <begin position="310"/>
        <end position="362"/>
    </location>
</feature>
<feature type="transmembrane region" description="Helical" evidence="12">
    <location>
        <begin position="289"/>
        <end position="312"/>
    </location>
</feature>
<evidence type="ECO:0000256" key="3">
    <source>
        <dbReference type="ARBA" id="ARBA00012438"/>
    </source>
</evidence>
<evidence type="ECO:0000256" key="4">
    <source>
        <dbReference type="ARBA" id="ARBA00022553"/>
    </source>
</evidence>
<dbReference type="InterPro" id="IPR005467">
    <property type="entry name" value="His_kinase_dom"/>
</dbReference>
<dbReference type="PROSITE" id="PS50109">
    <property type="entry name" value="HIS_KIN"/>
    <property type="match status" value="1"/>
</dbReference>
<keyword evidence="9" id="KW-0902">Two-component regulatory system</keyword>
<dbReference type="GO" id="GO:0000155">
    <property type="term" value="F:phosphorelay sensor kinase activity"/>
    <property type="evidence" value="ECO:0007669"/>
    <property type="project" value="InterPro"/>
</dbReference>
<dbReference type="GO" id="GO:0005886">
    <property type="term" value="C:plasma membrane"/>
    <property type="evidence" value="ECO:0007669"/>
    <property type="project" value="TreeGrafter"/>
</dbReference>
<feature type="domain" description="Histidine kinase" evidence="13">
    <location>
        <begin position="370"/>
        <end position="583"/>
    </location>
</feature>
<gene>
    <name evidence="15" type="ORF">P255_02924</name>
</gene>
<dbReference type="SUPFAM" id="SSF158472">
    <property type="entry name" value="HAMP domain-like"/>
    <property type="match status" value="1"/>
</dbReference>
<dbReference type="InterPro" id="IPR036890">
    <property type="entry name" value="HATPase_C_sf"/>
</dbReference>
<organism evidence="15 16">
    <name type="scientific">Acinetobacter brisouii CIP 110357</name>
    <dbReference type="NCBI Taxonomy" id="1341683"/>
    <lineage>
        <taxon>Bacteria</taxon>
        <taxon>Pseudomonadati</taxon>
        <taxon>Pseudomonadota</taxon>
        <taxon>Gammaproteobacteria</taxon>
        <taxon>Moraxellales</taxon>
        <taxon>Moraxellaceae</taxon>
        <taxon>Acinetobacter</taxon>
    </lineage>
</organism>
<dbReference type="Gene3D" id="3.30.565.10">
    <property type="entry name" value="Histidine kinase-like ATPase, C-terminal domain"/>
    <property type="match status" value="1"/>
</dbReference>
<evidence type="ECO:0000313" key="15">
    <source>
        <dbReference type="EMBL" id="ESK47650.1"/>
    </source>
</evidence>
<accession>V2UG83</accession>
<dbReference type="InterPro" id="IPR003594">
    <property type="entry name" value="HATPase_dom"/>
</dbReference>
<dbReference type="PROSITE" id="PS50885">
    <property type="entry name" value="HAMP"/>
    <property type="match status" value="1"/>
</dbReference>
<keyword evidence="7" id="KW-0418">Kinase</keyword>
<keyword evidence="8 12" id="KW-1133">Transmembrane helix</keyword>
<dbReference type="PANTHER" id="PTHR45436">
    <property type="entry name" value="SENSOR HISTIDINE KINASE YKOH"/>
    <property type="match status" value="1"/>
</dbReference>
<dbReference type="STRING" id="396323.VH98_12335"/>
<feature type="transmembrane region" description="Helical" evidence="12">
    <location>
        <begin position="34"/>
        <end position="57"/>
    </location>
</feature>
<evidence type="ECO:0000256" key="5">
    <source>
        <dbReference type="ARBA" id="ARBA00022679"/>
    </source>
</evidence>
<evidence type="ECO:0000259" key="14">
    <source>
        <dbReference type="PROSITE" id="PS50885"/>
    </source>
</evidence>
<evidence type="ECO:0000256" key="12">
    <source>
        <dbReference type="SAM" id="Phobius"/>
    </source>
</evidence>
<dbReference type="SUPFAM" id="SSF55874">
    <property type="entry name" value="ATPase domain of HSP90 chaperone/DNA topoisomerase II/histidine kinase"/>
    <property type="match status" value="1"/>
</dbReference>
<dbReference type="CDD" id="cd00082">
    <property type="entry name" value="HisKA"/>
    <property type="match status" value="1"/>
</dbReference>
<dbReference type="Pfam" id="PF02518">
    <property type="entry name" value="HATPase_c"/>
    <property type="match status" value="1"/>
</dbReference>
<evidence type="ECO:0000313" key="16">
    <source>
        <dbReference type="Proteomes" id="UP000018418"/>
    </source>
</evidence>
<sequence length="585" mass="66228">MKEQWRVFYPHVSYNGKNQAIDRVEFLKNLRVPIALRLFLTVLLTTVIITTVSLGVFQWTMKENFTKYVADVEMQKLDHLIENLAGVYSIYHDWGNAIQAQILQIEGKPNPDDYDHLSRVWLRRQYDIAFQQRYFKENTILNVPTGVEQQTAVKKEGLSVSEIRLLQENLPSEYQPFEGLSFPLKNGALWNRKPPQDDSKPKGGESLLANAPPEGKKRFIPMPDKLGLSSRLSLYDAKKHFIVGEQNTGAVSFRPITVNNQVVGYLGLKPVLDQEDALSLNFFSTQKQVLLLIYAVTVFASLLLALLLATYFKKPIHQLLRVARELTKGHYESKMQVKRNDELGDLSNQMNQLAEILHQHELSRRQWVADTSHELKTPLAVLQAQIEAMQDGIRKPTPEHFASMMSQVSSLKKLTQDLADLAQVEAQQLTCYFAEVDPWQVVVQEVINFTPKFEQAQLQVEVDGTGALLSLDVDRFKQIVVNLLGNSIRYTEQGGTIHIHSAQNEQTWTLFIDDSPLGLSDEQLQRLGERFYRVDDSRTRSTGGTGLGLALSVKIATALGGKLSFDHSPLGGLRCQLTFPKISRT</sequence>
<evidence type="ECO:0000256" key="9">
    <source>
        <dbReference type="ARBA" id="ARBA00023012"/>
    </source>
</evidence>
<dbReference type="PATRIC" id="fig|1341683.3.peg.2885"/>
<proteinExistence type="predicted"/>
<keyword evidence="4" id="KW-0597">Phosphoprotein</keyword>
<dbReference type="NCBIfam" id="NF012163">
    <property type="entry name" value="BaeS_SmeS"/>
    <property type="match status" value="1"/>
</dbReference>
<dbReference type="HOGENOM" id="CLU_000445_89_6_6"/>
<dbReference type="EMBL" id="AYEU01000014">
    <property type="protein sequence ID" value="ESK47650.1"/>
    <property type="molecule type" value="Genomic_DNA"/>
</dbReference>
<evidence type="ECO:0000256" key="10">
    <source>
        <dbReference type="ARBA" id="ARBA00023136"/>
    </source>
</evidence>
<evidence type="ECO:0000256" key="2">
    <source>
        <dbReference type="ARBA" id="ARBA00004370"/>
    </source>
</evidence>
<dbReference type="InterPro" id="IPR050428">
    <property type="entry name" value="TCS_sensor_his_kinase"/>
</dbReference>
<dbReference type="SMART" id="SM00387">
    <property type="entry name" value="HATPase_c"/>
    <property type="match status" value="1"/>
</dbReference>
<evidence type="ECO:0000259" key="13">
    <source>
        <dbReference type="PROSITE" id="PS50109"/>
    </source>
</evidence>
<dbReference type="InterPro" id="IPR003660">
    <property type="entry name" value="HAMP_dom"/>
</dbReference>
<dbReference type="SUPFAM" id="SSF47384">
    <property type="entry name" value="Homodimeric domain of signal transducing histidine kinase"/>
    <property type="match status" value="1"/>
</dbReference>
<dbReference type="Proteomes" id="UP000018418">
    <property type="component" value="Unassembled WGS sequence"/>
</dbReference>
<dbReference type="SMART" id="SM00388">
    <property type="entry name" value="HisKA"/>
    <property type="match status" value="1"/>
</dbReference>
<feature type="compositionally biased region" description="Basic and acidic residues" evidence="11">
    <location>
        <begin position="194"/>
        <end position="203"/>
    </location>
</feature>
<dbReference type="EC" id="2.7.13.3" evidence="3"/>
<evidence type="ECO:0000256" key="7">
    <source>
        <dbReference type="ARBA" id="ARBA00022777"/>
    </source>
</evidence>
<reference evidence="15 16" key="1">
    <citation type="submission" date="2013-10" db="EMBL/GenBank/DDBJ databases">
        <title>The Genome Sequence of Acinetobacter brisouii CIP 110357.</title>
        <authorList>
            <consortium name="The Broad Institute Genomics Platform"/>
            <consortium name="The Broad Institute Genome Sequencing Center for Infectious Disease"/>
            <person name="Cerqueira G."/>
            <person name="Feldgarden M."/>
            <person name="Courvalin P."/>
            <person name="Grillot-Courvalin C."/>
            <person name="Clermont D."/>
            <person name="Rocha E."/>
            <person name="Yoon E.-J."/>
            <person name="Nemec A."/>
            <person name="Young S.K."/>
            <person name="Zeng Q."/>
            <person name="Gargeya S."/>
            <person name="Fitzgerald M."/>
            <person name="Abouelleil A."/>
            <person name="Alvarado L."/>
            <person name="Berlin A.M."/>
            <person name="Chapman S.B."/>
            <person name="Gainer-Dewar J."/>
            <person name="Goldberg J."/>
            <person name="Gnerre S."/>
            <person name="Griggs A."/>
            <person name="Gujja S."/>
            <person name="Hansen M."/>
            <person name="Howarth C."/>
            <person name="Imamovic A."/>
            <person name="Ireland A."/>
            <person name="Larimer J."/>
            <person name="McCowan C."/>
            <person name="Murphy C."/>
            <person name="Pearson M."/>
            <person name="Poon T.W."/>
            <person name="Priest M."/>
            <person name="Roberts A."/>
            <person name="Saif S."/>
            <person name="Shea T."/>
            <person name="Sykes S."/>
            <person name="Wortman J."/>
            <person name="Nusbaum C."/>
            <person name="Birren B."/>
        </authorList>
    </citation>
    <scope>NUCLEOTIDE SEQUENCE [LARGE SCALE GENOMIC DNA]</scope>
    <source>
        <strain evidence="15 16">CIP 110357</strain>
    </source>
</reference>
<dbReference type="InterPro" id="IPR004358">
    <property type="entry name" value="Sig_transdc_His_kin-like_C"/>
</dbReference>
<evidence type="ECO:0000256" key="6">
    <source>
        <dbReference type="ARBA" id="ARBA00022692"/>
    </source>
</evidence>
<dbReference type="PANTHER" id="PTHR45436:SF5">
    <property type="entry name" value="SENSOR HISTIDINE KINASE TRCS"/>
    <property type="match status" value="1"/>
</dbReference>